<feature type="region of interest" description="Disordered" evidence="1">
    <location>
        <begin position="227"/>
        <end position="259"/>
    </location>
</feature>
<dbReference type="RefSeq" id="XP_001025055.2">
    <property type="nucleotide sequence ID" value="XM_001025055.3"/>
</dbReference>
<evidence type="ECO:0000313" key="2">
    <source>
        <dbReference type="EMBL" id="EAS04810.2"/>
    </source>
</evidence>
<dbReference type="GeneID" id="7826168"/>
<dbReference type="InParanoid" id="I7LXK3"/>
<sequence length="294" mass="34866">MIQTIQNMRQNTFQTYPAQRKQLVIKKNPQFFKVNVYNYFLDDFPKSYILSFNDTIQQLKEKIIQDTTQIRLMDIKKFKGQDGKNVYDNQILSQFYQNDCTLNMEILFNQDLKITTNSKNVQVFMFDPQNSNQIYDSIIKYYKSEKGGKILLGVQSDGLIKGINIPDQEKFKEDFIESFNQNINLGKKILKYVDISFFRVKGQNKNTYNFSDHKKIVIIKIQGKNKQKQEEQSQVSTDDEEENQIQNSENEDNHQNSPVSQNKFQYYEQKEMYFSPFQYSNPETIQSFIESLAF</sequence>
<dbReference type="EMBL" id="GG662441">
    <property type="protein sequence ID" value="EAS04810.2"/>
    <property type="molecule type" value="Genomic_DNA"/>
</dbReference>
<proteinExistence type="predicted"/>
<dbReference type="AlphaFoldDB" id="I7LXK3"/>
<accession>I7LXK3</accession>
<dbReference type="Proteomes" id="UP000009168">
    <property type="component" value="Unassembled WGS sequence"/>
</dbReference>
<name>I7LXK3_TETTS</name>
<evidence type="ECO:0000313" key="3">
    <source>
        <dbReference type="Proteomes" id="UP000009168"/>
    </source>
</evidence>
<protein>
    <submittedName>
        <fullName evidence="2">Uncharacterized protein</fullName>
    </submittedName>
</protein>
<gene>
    <name evidence="2" type="ORF">TTHERM_00467590</name>
</gene>
<reference evidence="3" key="1">
    <citation type="journal article" date="2006" name="PLoS Biol.">
        <title>Macronuclear genome sequence of the ciliate Tetrahymena thermophila, a model eukaryote.</title>
        <authorList>
            <person name="Eisen J.A."/>
            <person name="Coyne R.S."/>
            <person name="Wu M."/>
            <person name="Wu D."/>
            <person name="Thiagarajan M."/>
            <person name="Wortman J.R."/>
            <person name="Badger J.H."/>
            <person name="Ren Q."/>
            <person name="Amedeo P."/>
            <person name="Jones K.M."/>
            <person name="Tallon L.J."/>
            <person name="Delcher A.L."/>
            <person name="Salzberg S.L."/>
            <person name="Silva J.C."/>
            <person name="Haas B.J."/>
            <person name="Majoros W.H."/>
            <person name="Farzad M."/>
            <person name="Carlton J.M."/>
            <person name="Smith R.K. Jr."/>
            <person name="Garg J."/>
            <person name="Pearlman R.E."/>
            <person name="Karrer K.M."/>
            <person name="Sun L."/>
            <person name="Manning G."/>
            <person name="Elde N.C."/>
            <person name="Turkewitz A.P."/>
            <person name="Asai D.J."/>
            <person name="Wilkes D.E."/>
            <person name="Wang Y."/>
            <person name="Cai H."/>
            <person name="Collins K."/>
            <person name="Stewart B.A."/>
            <person name="Lee S.R."/>
            <person name="Wilamowska K."/>
            <person name="Weinberg Z."/>
            <person name="Ruzzo W.L."/>
            <person name="Wloga D."/>
            <person name="Gaertig J."/>
            <person name="Frankel J."/>
            <person name="Tsao C.-C."/>
            <person name="Gorovsky M.A."/>
            <person name="Keeling P.J."/>
            <person name="Waller R.F."/>
            <person name="Patron N.J."/>
            <person name="Cherry J.M."/>
            <person name="Stover N.A."/>
            <person name="Krieger C.J."/>
            <person name="del Toro C."/>
            <person name="Ryder H.F."/>
            <person name="Williamson S.C."/>
            <person name="Barbeau R.A."/>
            <person name="Hamilton E.P."/>
            <person name="Orias E."/>
        </authorList>
    </citation>
    <scope>NUCLEOTIDE SEQUENCE [LARGE SCALE GENOMIC DNA]</scope>
    <source>
        <strain evidence="3">SB210</strain>
    </source>
</reference>
<evidence type="ECO:0000256" key="1">
    <source>
        <dbReference type="SAM" id="MobiDB-lite"/>
    </source>
</evidence>
<organism evidence="2 3">
    <name type="scientific">Tetrahymena thermophila (strain SB210)</name>
    <dbReference type="NCBI Taxonomy" id="312017"/>
    <lineage>
        <taxon>Eukaryota</taxon>
        <taxon>Sar</taxon>
        <taxon>Alveolata</taxon>
        <taxon>Ciliophora</taxon>
        <taxon>Intramacronucleata</taxon>
        <taxon>Oligohymenophorea</taxon>
        <taxon>Hymenostomatida</taxon>
        <taxon>Tetrahymenina</taxon>
        <taxon>Tetrahymenidae</taxon>
        <taxon>Tetrahymena</taxon>
    </lineage>
</organism>
<dbReference type="KEGG" id="tet:TTHERM_00467590"/>
<keyword evidence="3" id="KW-1185">Reference proteome</keyword>